<dbReference type="Proteomes" id="UP001459714">
    <property type="component" value="Unassembled WGS sequence"/>
</dbReference>
<evidence type="ECO:0000256" key="1">
    <source>
        <dbReference type="ARBA" id="ARBA00022475"/>
    </source>
</evidence>
<dbReference type="Pfam" id="PF04647">
    <property type="entry name" value="AgrB"/>
    <property type="match status" value="1"/>
</dbReference>
<gene>
    <name evidence="9" type="ORF">NST17_13730</name>
</gene>
<keyword evidence="10" id="KW-1185">Reference proteome</keyword>
<keyword evidence="6 8" id="KW-1133">Transmembrane helix</keyword>
<keyword evidence="5" id="KW-0378">Hydrolase</keyword>
<feature type="transmembrane region" description="Helical" evidence="8">
    <location>
        <begin position="85"/>
        <end position="104"/>
    </location>
</feature>
<evidence type="ECO:0000256" key="2">
    <source>
        <dbReference type="ARBA" id="ARBA00022654"/>
    </source>
</evidence>
<evidence type="ECO:0000256" key="6">
    <source>
        <dbReference type="ARBA" id="ARBA00022989"/>
    </source>
</evidence>
<evidence type="ECO:0000256" key="8">
    <source>
        <dbReference type="SAM" id="Phobius"/>
    </source>
</evidence>
<keyword evidence="4 8" id="KW-0812">Transmembrane</keyword>
<dbReference type="InterPro" id="IPR006741">
    <property type="entry name" value="AgrB"/>
</dbReference>
<keyword evidence="2" id="KW-0673">Quorum sensing</keyword>
<keyword evidence="7 8" id="KW-0472">Membrane</keyword>
<evidence type="ECO:0000256" key="3">
    <source>
        <dbReference type="ARBA" id="ARBA00022670"/>
    </source>
</evidence>
<comment type="caution">
    <text evidence="9">The sequence shown here is derived from an EMBL/GenBank/DDBJ whole genome shotgun (WGS) entry which is preliminary data.</text>
</comment>
<feature type="transmembrane region" description="Helical" evidence="8">
    <location>
        <begin position="44"/>
        <end position="73"/>
    </location>
</feature>
<evidence type="ECO:0000256" key="5">
    <source>
        <dbReference type="ARBA" id="ARBA00022801"/>
    </source>
</evidence>
<evidence type="ECO:0000256" key="7">
    <source>
        <dbReference type="ARBA" id="ARBA00023136"/>
    </source>
</evidence>
<evidence type="ECO:0000313" key="10">
    <source>
        <dbReference type="Proteomes" id="UP001459714"/>
    </source>
</evidence>
<name>A0ABU9K199_9BACI</name>
<dbReference type="RefSeq" id="WP_342020452.1">
    <property type="nucleotide sequence ID" value="NZ_JBBYAK010000001.1"/>
</dbReference>
<dbReference type="EMBL" id="JBBYAK010000001">
    <property type="protein sequence ID" value="MEL3958247.1"/>
    <property type="molecule type" value="Genomic_DNA"/>
</dbReference>
<evidence type="ECO:0000256" key="4">
    <source>
        <dbReference type="ARBA" id="ARBA00022692"/>
    </source>
</evidence>
<keyword evidence="1" id="KW-1003">Cell membrane</keyword>
<evidence type="ECO:0000313" key="9">
    <source>
        <dbReference type="EMBL" id="MEL3958247.1"/>
    </source>
</evidence>
<sequence length="116" mass="13409">MNISPNTISHHLANYVAKHNLKYKNEQDRIRYGLEWVISGLYQFLSVVLIGYFFNVISFTIVALLTGALLRMFSGGIHFKKYIKCYLYSTVTILLTAIISNNYGNPEIFIATNFFW</sequence>
<reference evidence="9 10" key="1">
    <citation type="submission" date="2024-03" db="EMBL/GenBank/DDBJ databases">
        <title>Bacilli Hybrid Assemblies.</title>
        <authorList>
            <person name="Kovac J."/>
        </authorList>
    </citation>
    <scope>NUCLEOTIDE SEQUENCE [LARGE SCALE GENOMIC DNA]</scope>
    <source>
        <strain evidence="9 10">FSL M8-0022</strain>
    </source>
</reference>
<keyword evidence="3" id="KW-0645">Protease</keyword>
<organism evidence="9 10">
    <name type="scientific">Caldifermentibacillus hisashii</name>
    <dbReference type="NCBI Taxonomy" id="996558"/>
    <lineage>
        <taxon>Bacteria</taxon>
        <taxon>Bacillati</taxon>
        <taxon>Bacillota</taxon>
        <taxon>Bacilli</taxon>
        <taxon>Bacillales</taxon>
        <taxon>Bacillaceae</taxon>
        <taxon>Caldifermentibacillus</taxon>
    </lineage>
</organism>
<proteinExistence type="predicted"/>
<accession>A0ABU9K199</accession>
<protein>
    <submittedName>
        <fullName evidence="9">Accessory gene regulator B family protein</fullName>
    </submittedName>
</protein>